<dbReference type="AlphaFoldDB" id="F0U9Q4"/>
<accession>F0U9Q4</accession>
<organism evidence="3">
    <name type="scientific">Ajellomyces capsulatus (strain H88)</name>
    <name type="common">Darling's disease fungus</name>
    <name type="synonym">Histoplasma capsulatum</name>
    <dbReference type="NCBI Taxonomy" id="544711"/>
    <lineage>
        <taxon>Eukaryota</taxon>
        <taxon>Fungi</taxon>
        <taxon>Dikarya</taxon>
        <taxon>Ascomycota</taxon>
        <taxon>Pezizomycotina</taxon>
        <taxon>Eurotiomycetes</taxon>
        <taxon>Eurotiomycetidae</taxon>
        <taxon>Onygenales</taxon>
        <taxon>Ajellomycetaceae</taxon>
        <taxon>Histoplasma</taxon>
    </lineage>
</organism>
<dbReference type="EMBL" id="DS990636">
    <property type="protein sequence ID" value="EGC41943.1"/>
    <property type="molecule type" value="Genomic_DNA"/>
</dbReference>
<evidence type="ECO:0000313" key="2">
    <source>
        <dbReference type="EMBL" id="EGC41943.1"/>
    </source>
</evidence>
<feature type="compositionally biased region" description="Polar residues" evidence="1">
    <location>
        <begin position="53"/>
        <end position="63"/>
    </location>
</feature>
<protein>
    <submittedName>
        <fullName evidence="2">Predicted protein</fullName>
    </submittedName>
</protein>
<feature type="region of interest" description="Disordered" evidence="1">
    <location>
        <begin position="23"/>
        <end position="70"/>
    </location>
</feature>
<name>F0U9Q4_AJEC8</name>
<dbReference type="HOGENOM" id="CLU_2290822_0_0_1"/>
<proteinExistence type="predicted"/>
<reference evidence="3" key="1">
    <citation type="submission" date="2008-07" db="EMBL/GenBank/DDBJ databases">
        <title>Annotation of Ajellomyces capsulatus strain H88.</title>
        <authorList>
            <person name="Champion M."/>
            <person name="Cuomo C."/>
            <person name="Ma L.-J."/>
            <person name="Henn M.R."/>
            <person name="Sil A."/>
            <person name="Goldman B."/>
            <person name="Young S.K."/>
            <person name="Kodira C.D."/>
            <person name="Zeng Q."/>
            <person name="Koehrsen M."/>
            <person name="Alvarado L."/>
            <person name="Berlin A."/>
            <person name="Borenstein D."/>
            <person name="Chen Z."/>
            <person name="Engels R."/>
            <person name="Freedman E."/>
            <person name="Gellesch M."/>
            <person name="Goldberg J."/>
            <person name="Griggs A."/>
            <person name="Gujja S."/>
            <person name="Heiman D."/>
            <person name="Hepburn T."/>
            <person name="Howarth C."/>
            <person name="Jen D."/>
            <person name="Larson L."/>
            <person name="Lewis B."/>
            <person name="Mehta T."/>
            <person name="Park D."/>
            <person name="Pearson M."/>
            <person name="Roberts A."/>
            <person name="Saif S."/>
            <person name="Shea T."/>
            <person name="Shenoy N."/>
            <person name="Sisk P."/>
            <person name="Stolte C."/>
            <person name="Sykes S."/>
            <person name="Walk T."/>
            <person name="White J."/>
            <person name="Yandava C."/>
            <person name="Klein B."/>
            <person name="McEwen J.G."/>
            <person name="Puccia R."/>
            <person name="Goldman G.H."/>
            <person name="Felipe M.S."/>
            <person name="Nino-Vega G."/>
            <person name="San-Blas G."/>
            <person name="Taylor J."/>
            <person name="Mendoza L."/>
            <person name="Galagan J."/>
            <person name="Nusbaum C."/>
            <person name="Birren B."/>
        </authorList>
    </citation>
    <scope>NUCLEOTIDE SEQUENCE [LARGE SCALE GENOMIC DNA]</scope>
    <source>
        <strain evidence="3">H88</strain>
    </source>
</reference>
<evidence type="ECO:0000256" key="1">
    <source>
        <dbReference type="SAM" id="MobiDB-lite"/>
    </source>
</evidence>
<evidence type="ECO:0000313" key="3">
    <source>
        <dbReference type="Proteomes" id="UP000008142"/>
    </source>
</evidence>
<sequence>MRKESSTNGSVVLPGVRVPLGIRSPLGSKNAPDDVLKNHGIMDLSAAHGDLSGSPQGSKNAPRTKNAPDDVLKNGIMDLSVMNVLDINAKIMAFEGKDVEP</sequence>
<dbReference type="Proteomes" id="UP000008142">
    <property type="component" value="Unassembled WGS sequence"/>
</dbReference>
<gene>
    <name evidence="2" type="ORF">HCEG_01305</name>
</gene>